<feature type="region of interest" description="Disordered" evidence="1">
    <location>
        <begin position="1"/>
        <end position="24"/>
    </location>
</feature>
<evidence type="ECO:0000256" key="1">
    <source>
        <dbReference type="SAM" id="MobiDB-lite"/>
    </source>
</evidence>
<dbReference type="AlphaFoldDB" id="A0A5A7RBB6"/>
<reference evidence="3" key="1">
    <citation type="journal article" date="2019" name="Curr. Biol.">
        <title>Genome Sequence of Striga asiatica Provides Insight into the Evolution of Plant Parasitism.</title>
        <authorList>
            <person name="Yoshida S."/>
            <person name="Kim S."/>
            <person name="Wafula E.K."/>
            <person name="Tanskanen J."/>
            <person name="Kim Y.M."/>
            <person name="Honaas L."/>
            <person name="Yang Z."/>
            <person name="Spallek T."/>
            <person name="Conn C.E."/>
            <person name="Ichihashi Y."/>
            <person name="Cheong K."/>
            <person name="Cui S."/>
            <person name="Der J.P."/>
            <person name="Gundlach H."/>
            <person name="Jiao Y."/>
            <person name="Hori C."/>
            <person name="Ishida J.K."/>
            <person name="Kasahara H."/>
            <person name="Kiba T."/>
            <person name="Kim M.S."/>
            <person name="Koo N."/>
            <person name="Laohavisit A."/>
            <person name="Lee Y.H."/>
            <person name="Lumba S."/>
            <person name="McCourt P."/>
            <person name="Mortimer J.C."/>
            <person name="Mutuku J.M."/>
            <person name="Nomura T."/>
            <person name="Sasaki-Sekimoto Y."/>
            <person name="Seto Y."/>
            <person name="Wang Y."/>
            <person name="Wakatake T."/>
            <person name="Sakakibara H."/>
            <person name="Demura T."/>
            <person name="Yamaguchi S."/>
            <person name="Yoneyama K."/>
            <person name="Manabe R.I."/>
            <person name="Nelson D.C."/>
            <person name="Schulman A.H."/>
            <person name="Timko M.P."/>
            <person name="dePamphilis C.W."/>
            <person name="Choi D."/>
            <person name="Shirasu K."/>
        </authorList>
    </citation>
    <scope>NUCLEOTIDE SEQUENCE [LARGE SCALE GENOMIC DNA]</scope>
    <source>
        <strain evidence="3">cv. UVA1</strain>
    </source>
</reference>
<accession>A0A5A7RBB6</accession>
<keyword evidence="2" id="KW-0346">Stress response</keyword>
<dbReference type="OrthoDB" id="615426at2759"/>
<name>A0A5A7RBB6_STRAF</name>
<dbReference type="Proteomes" id="UP000325081">
    <property type="component" value="Unassembled WGS sequence"/>
</dbReference>
<dbReference type="EMBL" id="BKCP01010626">
    <property type="protein sequence ID" value="GER53644.1"/>
    <property type="molecule type" value="Genomic_DNA"/>
</dbReference>
<keyword evidence="3" id="KW-1185">Reference proteome</keyword>
<sequence length="114" mass="13338">MATYREDDHDQTGKTRLKPTEYSPQHHHCQLESRQLHFQTCACSYISVGMETMYLDTKGNYVRKTHWFVPIERRAACKKLQHHNPKAINITFNGVLTGHCHLRCTIARCLQKKV</sequence>
<protein>
    <submittedName>
        <fullName evidence="2">Heat shock protein</fullName>
    </submittedName>
</protein>
<feature type="compositionally biased region" description="Basic and acidic residues" evidence="1">
    <location>
        <begin position="1"/>
        <end position="13"/>
    </location>
</feature>
<comment type="caution">
    <text evidence="2">The sequence shown here is derived from an EMBL/GenBank/DDBJ whole genome shotgun (WGS) entry which is preliminary data.</text>
</comment>
<proteinExistence type="predicted"/>
<organism evidence="2 3">
    <name type="scientific">Striga asiatica</name>
    <name type="common">Asiatic witchweed</name>
    <name type="synonym">Buchnera asiatica</name>
    <dbReference type="NCBI Taxonomy" id="4170"/>
    <lineage>
        <taxon>Eukaryota</taxon>
        <taxon>Viridiplantae</taxon>
        <taxon>Streptophyta</taxon>
        <taxon>Embryophyta</taxon>
        <taxon>Tracheophyta</taxon>
        <taxon>Spermatophyta</taxon>
        <taxon>Magnoliopsida</taxon>
        <taxon>eudicotyledons</taxon>
        <taxon>Gunneridae</taxon>
        <taxon>Pentapetalae</taxon>
        <taxon>asterids</taxon>
        <taxon>lamiids</taxon>
        <taxon>Lamiales</taxon>
        <taxon>Orobanchaceae</taxon>
        <taxon>Buchnereae</taxon>
        <taxon>Striga</taxon>
    </lineage>
</organism>
<gene>
    <name evidence="2" type="ORF">STAS_31171</name>
</gene>
<evidence type="ECO:0000313" key="2">
    <source>
        <dbReference type="EMBL" id="GER53644.1"/>
    </source>
</evidence>
<evidence type="ECO:0000313" key="3">
    <source>
        <dbReference type="Proteomes" id="UP000325081"/>
    </source>
</evidence>